<dbReference type="KEGG" id="lcic:INQ41_08835"/>
<protein>
    <submittedName>
        <fullName evidence="2">Glycosyltransferase</fullName>
    </submittedName>
</protein>
<evidence type="ECO:0000313" key="3">
    <source>
        <dbReference type="Proteomes" id="UP000594059"/>
    </source>
</evidence>
<dbReference type="Pfam" id="PF13439">
    <property type="entry name" value="Glyco_transf_4"/>
    <property type="match status" value="1"/>
</dbReference>
<organism evidence="2 3">
    <name type="scientific">Novilysobacter ciconiae</name>
    <dbReference type="NCBI Taxonomy" id="2781022"/>
    <lineage>
        <taxon>Bacteria</taxon>
        <taxon>Pseudomonadati</taxon>
        <taxon>Pseudomonadota</taxon>
        <taxon>Gammaproteobacteria</taxon>
        <taxon>Lysobacterales</taxon>
        <taxon>Lysobacteraceae</taxon>
        <taxon>Novilysobacter</taxon>
    </lineage>
</organism>
<accession>A0A7S6UEI6</accession>
<dbReference type="GO" id="GO:0016758">
    <property type="term" value="F:hexosyltransferase activity"/>
    <property type="evidence" value="ECO:0007669"/>
    <property type="project" value="TreeGrafter"/>
</dbReference>
<keyword evidence="3" id="KW-1185">Reference proteome</keyword>
<dbReference type="InterPro" id="IPR050194">
    <property type="entry name" value="Glycosyltransferase_grp1"/>
</dbReference>
<dbReference type="PANTHER" id="PTHR45947">
    <property type="entry name" value="SULFOQUINOVOSYL TRANSFERASE SQD2"/>
    <property type="match status" value="1"/>
</dbReference>
<dbReference type="PANTHER" id="PTHR45947:SF3">
    <property type="entry name" value="SULFOQUINOVOSYL TRANSFERASE SQD2"/>
    <property type="match status" value="1"/>
</dbReference>
<sequence>MSQASTGTVSTCVLQLRSSAGLYGADRMVLALNHGLNQAGPCGDASPSRLLTINNYRTTRQPLHEAARQSEQPAELLPCRGRLDRATLRALAAKIQTHRVRILHAHDYKSAFYAWLASQTRPVALVATLHGHVDTSRSLRIYNRLELALLRRFDALVVVAAGQIASLRAAGVPARRIHHIDNGIDLPDTDPLHAAGTRLAARSELGIDDRTFLFAAVGRLSPEKNLAMLLEAFAVTPADRAQLLLIGDGPERAALQARIGALGLASRVRLLGVRQDMQRLYPALDCLVLPSLTEGMPLVVLEAMAHAVPVIASAVGDVPRLLSRSTHGRLVQAGDARGLRKALQDVAAVPPARDTRASAYVRAHHSREAMAADYLRLYQSLLERPDVRRQA</sequence>
<evidence type="ECO:0000313" key="2">
    <source>
        <dbReference type="EMBL" id="QOW18791.1"/>
    </source>
</evidence>
<dbReference type="Proteomes" id="UP000594059">
    <property type="component" value="Chromosome"/>
</dbReference>
<dbReference type="EMBL" id="CP063656">
    <property type="protein sequence ID" value="QOW18791.1"/>
    <property type="molecule type" value="Genomic_DNA"/>
</dbReference>
<evidence type="ECO:0000259" key="1">
    <source>
        <dbReference type="Pfam" id="PF13439"/>
    </source>
</evidence>
<gene>
    <name evidence="2" type="ORF">INQ41_08835</name>
</gene>
<name>A0A7S6UEI6_9GAMM</name>
<dbReference type="Pfam" id="PF13692">
    <property type="entry name" value="Glyco_trans_1_4"/>
    <property type="match status" value="1"/>
</dbReference>
<feature type="domain" description="Glycosyltransferase subfamily 4-like N-terminal" evidence="1">
    <location>
        <begin position="72"/>
        <end position="186"/>
    </location>
</feature>
<dbReference type="InterPro" id="IPR028098">
    <property type="entry name" value="Glyco_trans_4-like_N"/>
</dbReference>
<keyword evidence="2" id="KW-0808">Transferase</keyword>
<dbReference type="Gene3D" id="3.40.50.2000">
    <property type="entry name" value="Glycogen Phosphorylase B"/>
    <property type="match status" value="2"/>
</dbReference>
<dbReference type="SUPFAM" id="SSF53756">
    <property type="entry name" value="UDP-Glycosyltransferase/glycogen phosphorylase"/>
    <property type="match status" value="1"/>
</dbReference>
<dbReference type="RefSeq" id="WP_193983744.1">
    <property type="nucleotide sequence ID" value="NZ_CP063656.1"/>
</dbReference>
<proteinExistence type="predicted"/>
<reference evidence="2 3" key="1">
    <citation type="submission" date="2020-10" db="EMBL/GenBank/DDBJ databases">
        <title>complete genome sequencing of Lysobacter sp. H21R20.</title>
        <authorList>
            <person name="Bae J.-W."/>
            <person name="Lee S.-Y."/>
        </authorList>
    </citation>
    <scope>NUCLEOTIDE SEQUENCE [LARGE SCALE GENOMIC DNA]</scope>
    <source>
        <strain evidence="2 3">H21R20</strain>
    </source>
</reference>
<dbReference type="AlphaFoldDB" id="A0A7S6UEI6"/>